<evidence type="ECO:0000256" key="1">
    <source>
        <dbReference type="ARBA" id="ARBA00004141"/>
    </source>
</evidence>
<feature type="transmembrane region" description="Helical" evidence="6">
    <location>
        <begin position="63"/>
        <end position="82"/>
    </location>
</feature>
<evidence type="ECO:0000256" key="5">
    <source>
        <dbReference type="ARBA" id="ARBA00023136"/>
    </source>
</evidence>
<keyword evidence="5 6" id="KW-0472">Membrane</keyword>
<evidence type="ECO:0000256" key="7">
    <source>
        <dbReference type="SAM" id="SignalP"/>
    </source>
</evidence>
<evidence type="ECO:0000256" key="6">
    <source>
        <dbReference type="SAM" id="Phobius"/>
    </source>
</evidence>
<feature type="transmembrane region" description="Helical" evidence="6">
    <location>
        <begin position="32"/>
        <end position="51"/>
    </location>
</feature>
<dbReference type="SUPFAM" id="SSF103481">
    <property type="entry name" value="Multidrug resistance efflux transporter EmrE"/>
    <property type="match status" value="2"/>
</dbReference>
<dbReference type="AlphaFoldDB" id="A0A6J4P1X5"/>
<organism evidence="9">
    <name type="scientific">uncultured Quadrisphaera sp</name>
    <dbReference type="NCBI Taxonomy" id="904978"/>
    <lineage>
        <taxon>Bacteria</taxon>
        <taxon>Bacillati</taxon>
        <taxon>Actinomycetota</taxon>
        <taxon>Actinomycetes</taxon>
        <taxon>Kineosporiales</taxon>
        <taxon>Kineosporiaceae</taxon>
        <taxon>Quadrisphaera</taxon>
        <taxon>environmental samples</taxon>
    </lineage>
</organism>
<dbReference type="Pfam" id="PF00892">
    <property type="entry name" value="EamA"/>
    <property type="match status" value="1"/>
</dbReference>
<dbReference type="PANTHER" id="PTHR32322">
    <property type="entry name" value="INNER MEMBRANE TRANSPORTER"/>
    <property type="match status" value="1"/>
</dbReference>
<accession>A0A6J4P1X5</accession>
<dbReference type="GO" id="GO:0016020">
    <property type="term" value="C:membrane"/>
    <property type="evidence" value="ECO:0007669"/>
    <property type="project" value="UniProtKB-SubCell"/>
</dbReference>
<protein>
    <recommendedName>
        <fullName evidence="8">EamA domain-containing protein</fullName>
    </recommendedName>
</protein>
<feature type="transmembrane region" description="Helical" evidence="6">
    <location>
        <begin position="115"/>
        <end position="137"/>
    </location>
</feature>
<proteinExistence type="inferred from homology"/>
<evidence type="ECO:0000259" key="8">
    <source>
        <dbReference type="Pfam" id="PF00892"/>
    </source>
</evidence>
<feature type="signal peptide" evidence="7">
    <location>
        <begin position="1"/>
        <end position="24"/>
    </location>
</feature>
<evidence type="ECO:0000313" key="9">
    <source>
        <dbReference type="EMBL" id="CAA9403623.1"/>
    </source>
</evidence>
<keyword evidence="7" id="KW-0732">Signal</keyword>
<feature type="transmembrane region" description="Helical" evidence="6">
    <location>
        <begin position="203"/>
        <end position="227"/>
    </location>
</feature>
<dbReference type="InterPro" id="IPR037185">
    <property type="entry name" value="EmrE-like"/>
</dbReference>
<feature type="transmembrane region" description="Helical" evidence="6">
    <location>
        <begin position="88"/>
        <end position="108"/>
    </location>
</feature>
<dbReference type="InterPro" id="IPR000620">
    <property type="entry name" value="EamA_dom"/>
</dbReference>
<feature type="transmembrane region" description="Helical" evidence="6">
    <location>
        <begin position="263"/>
        <end position="282"/>
    </location>
</feature>
<dbReference type="InterPro" id="IPR050638">
    <property type="entry name" value="AA-Vitamin_Transporters"/>
</dbReference>
<dbReference type="PANTHER" id="PTHR32322:SF2">
    <property type="entry name" value="EAMA DOMAIN-CONTAINING PROTEIN"/>
    <property type="match status" value="1"/>
</dbReference>
<name>A0A6J4P1X5_9ACTN</name>
<feature type="domain" description="EamA" evidence="8">
    <location>
        <begin position="149"/>
        <end position="280"/>
    </location>
</feature>
<gene>
    <name evidence="9" type="ORF">AVDCRST_MAG35-1038</name>
</gene>
<keyword evidence="3 6" id="KW-0812">Transmembrane</keyword>
<evidence type="ECO:0000256" key="2">
    <source>
        <dbReference type="ARBA" id="ARBA00007362"/>
    </source>
</evidence>
<sequence length="305" mass="30373">MSRYRASLLVVTAAVSLQSGSAVATRLFDALGAPGLLALRMGFGALLLALVTRAWRAVPSRRAWPLVVAFGLVLGTMNLLFYLSLERIPLGVSVALELLGPLTVAVLGTRRARDLAWVGVAVLGVAVLVGPEVLPALGVGGAVTPLDPLGVALALAAGACWGVYIVLGTRLSGLVAGSTGLAWAMLAASVVLVPLGVATAGPALLVPTLLLAGLAVAVLSAALPYALEMSAMRAVGASTFGVMMSLEPAIAALAGLVIAGQRLAPGTLVGMALVVVAVFAALGRPGPARPPTGPASPTSAEPVLP</sequence>
<reference evidence="9" key="1">
    <citation type="submission" date="2020-02" db="EMBL/GenBank/DDBJ databases">
        <authorList>
            <person name="Meier V. D."/>
        </authorList>
    </citation>
    <scope>NUCLEOTIDE SEQUENCE</scope>
    <source>
        <strain evidence="9">AVDCRST_MAG35</strain>
    </source>
</reference>
<comment type="subcellular location">
    <subcellularLocation>
        <location evidence="1">Membrane</location>
        <topology evidence="1">Multi-pass membrane protein</topology>
    </subcellularLocation>
</comment>
<comment type="similarity">
    <text evidence="2">Belongs to the EamA transporter family.</text>
</comment>
<evidence type="ECO:0000256" key="3">
    <source>
        <dbReference type="ARBA" id="ARBA00022692"/>
    </source>
</evidence>
<feature type="transmembrane region" description="Helical" evidence="6">
    <location>
        <begin position="234"/>
        <end position="257"/>
    </location>
</feature>
<dbReference type="EMBL" id="CADCUY010000212">
    <property type="protein sequence ID" value="CAA9403623.1"/>
    <property type="molecule type" value="Genomic_DNA"/>
</dbReference>
<keyword evidence="4 6" id="KW-1133">Transmembrane helix</keyword>
<feature type="chain" id="PRO_5026964518" description="EamA domain-containing protein" evidence="7">
    <location>
        <begin position="25"/>
        <end position="305"/>
    </location>
</feature>
<evidence type="ECO:0000256" key="4">
    <source>
        <dbReference type="ARBA" id="ARBA00022989"/>
    </source>
</evidence>
<feature type="transmembrane region" description="Helical" evidence="6">
    <location>
        <begin position="149"/>
        <end position="167"/>
    </location>
</feature>
<feature type="transmembrane region" description="Helical" evidence="6">
    <location>
        <begin position="174"/>
        <end position="197"/>
    </location>
</feature>